<comment type="caution">
    <text evidence="1">The sequence shown here is derived from an EMBL/GenBank/DDBJ whole genome shotgun (WGS) entry which is preliminary data.</text>
</comment>
<name>A0A7J7ET23_DICBM</name>
<dbReference type="EMBL" id="JACDTQ010002427">
    <property type="protein sequence ID" value="KAF5918744.1"/>
    <property type="molecule type" value="Genomic_DNA"/>
</dbReference>
<reference evidence="1 2" key="1">
    <citation type="journal article" date="2020" name="Mol. Biol. Evol.">
        <title>Interspecific Gene Flow and the Evolution of Specialization in Black and White Rhinoceros.</title>
        <authorList>
            <person name="Moodley Y."/>
            <person name="Westbury M.V."/>
            <person name="Russo I.M."/>
            <person name="Gopalakrishnan S."/>
            <person name="Rakotoarivelo A."/>
            <person name="Olsen R.A."/>
            <person name="Prost S."/>
            <person name="Tunstall T."/>
            <person name="Ryder O.A."/>
            <person name="Dalen L."/>
            <person name="Bruford M.W."/>
        </authorList>
    </citation>
    <scope>NUCLEOTIDE SEQUENCE [LARGE SCALE GENOMIC DNA]</scope>
    <source>
        <strain evidence="1">SBR-YM</strain>
        <tissue evidence="1">Skin</tissue>
    </source>
</reference>
<accession>A0A7J7ET23</accession>
<organism evidence="1 2">
    <name type="scientific">Diceros bicornis minor</name>
    <name type="common">South-central black rhinoceros</name>
    <dbReference type="NCBI Taxonomy" id="77932"/>
    <lineage>
        <taxon>Eukaryota</taxon>
        <taxon>Metazoa</taxon>
        <taxon>Chordata</taxon>
        <taxon>Craniata</taxon>
        <taxon>Vertebrata</taxon>
        <taxon>Euteleostomi</taxon>
        <taxon>Mammalia</taxon>
        <taxon>Eutheria</taxon>
        <taxon>Laurasiatheria</taxon>
        <taxon>Perissodactyla</taxon>
        <taxon>Rhinocerotidae</taxon>
        <taxon>Diceros</taxon>
    </lineage>
</organism>
<dbReference type="Proteomes" id="UP000551758">
    <property type="component" value="Unassembled WGS sequence"/>
</dbReference>
<dbReference type="AlphaFoldDB" id="A0A7J7ET23"/>
<evidence type="ECO:0000313" key="2">
    <source>
        <dbReference type="Proteomes" id="UP000551758"/>
    </source>
</evidence>
<keyword evidence="2" id="KW-1185">Reference proteome</keyword>
<evidence type="ECO:0000313" key="1">
    <source>
        <dbReference type="EMBL" id="KAF5918744.1"/>
    </source>
</evidence>
<sequence length="65" mass="7765">MEKNSIYSVRKMRSLCRLSVLSLEQQIFCMQVVVKEIQNHIQAERQRILKVFNETRGILDSLEQR</sequence>
<gene>
    <name evidence="1" type="ORF">HPG69_005782</name>
</gene>
<protein>
    <submittedName>
        <fullName evidence="1">Uncharacterized protein</fullName>
    </submittedName>
</protein>
<proteinExistence type="predicted"/>